<evidence type="ECO:0000313" key="2">
    <source>
        <dbReference type="Proteomes" id="UP001139012"/>
    </source>
</evidence>
<comment type="caution">
    <text evidence="1">The sequence shown here is derived from an EMBL/GenBank/DDBJ whole genome shotgun (WGS) entry which is preliminary data.</text>
</comment>
<organism evidence="1 2">
    <name type="scientific">Bradyrhizobium zhengyangense</name>
    <dbReference type="NCBI Taxonomy" id="2911009"/>
    <lineage>
        <taxon>Bacteria</taxon>
        <taxon>Pseudomonadati</taxon>
        <taxon>Pseudomonadota</taxon>
        <taxon>Alphaproteobacteria</taxon>
        <taxon>Hyphomicrobiales</taxon>
        <taxon>Nitrobacteraceae</taxon>
        <taxon>Bradyrhizobium</taxon>
    </lineage>
</organism>
<accession>A0ABS9M264</accession>
<keyword evidence="2" id="KW-1185">Reference proteome</keyword>
<dbReference type="EMBL" id="JAKLUA010000049">
    <property type="protein sequence ID" value="MCG2673364.1"/>
    <property type="molecule type" value="Genomic_DNA"/>
</dbReference>
<dbReference type="RefSeq" id="WP_237874369.1">
    <property type="nucleotide sequence ID" value="NZ_JAKLUA010000049.1"/>
</dbReference>
<gene>
    <name evidence="1" type="ORF">L6637_41560</name>
</gene>
<evidence type="ECO:0000313" key="1">
    <source>
        <dbReference type="EMBL" id="MCG2673364.1"/>
    </source>
</evidence>
<sequence length="89" mass="9939">MQYPPDHALPLVQLKERRREMVVALQNRVGRVGDDELRQLATIQQAIAAIEHVIADLDCEVDETFSAAADSQVHSLPVFGRRTLVHSPV</sequence>
<protein>
    <recommendedName>
        <fullName evidence="3">Transcriptional regulator</fullName>
    </recommendedName>
</protein>
<name>A0ABS9M264_9BRAD</name>
<proteinExistence type="predicted"/>
<reference evidence="1" key="1">
    <citation type="submission" date="2022-01" db="EMBL/GenBank/DDBJ databases">
        <title>Genome sequnece data of strain Bradyrhizobium sp. nov.</title>
        <authorList>
            <person name="Zhang J."/>
        </authorList>
    </citation>
    <scope>NUCLEOTIDE SEQUENCE</scope>
    <source>
        <strain evidence="1">WYCCWR 12774</strain>
    </source>
</reference>
<dbReference type="Proteomes" id="UP001139012">
    <property type="component" value="Unassembled WGS sequence"/>
</dbReference>
<evidence type="ECO:0008006" key="3">
    <source>
        <dbReference type="Google" id="ProtNLM"/>
    </source>
</evidence>